<dbReference type="InterPro" id="IPR019775">
    <property type="entry name" value="WD40_repeat_CS"/>
</dbReference>
<sequence length="668" mass="70795">MVSDAAVYILSADALLHQNDAKHIAWGDQDVLYSASRDQTVKSVSVPSVDAAIASDGDGGAMHEQLTFSGHQAFVNFVMVHPSLPLLDGEPAVITGSNDKHVVVWNAFHGGVEAVLDAHSEGVRCGTLLPHTADFITGGWDKVCVVWDGTSAKPKQVFTGHESSVLSLAVLRQGQIVVSSSGDKTVMAWDVNTAKSLHVFKGHTDSVQTVVALSDDTFASSGNDATVFLWSLSLGRATHAFAAHDHLVYSLAFHAPTQLLYSASEDHTVKVWQVTATPPAGDDESAALITTVLPDPVQVIPHPCVVWSVAVRPQSSSDSATLPDIATAGSDGVVRLWSTDDRRMASIDKLEALQVAITNQVVDVKAAASAASGLPDVASMPTVEELSGIQGKEGEKKFCRNGSVVEVHIWGQGSWNKVGVVVSGPDQTPYTGAPQPKEKKFYQEKYYDYLFDVELDGRAMKLSYNRGQNIYDAAQNFIFENPEVSQESKEAIVQHILKLIDAEDAALIGGAAGTKAAQQGDSAAFSDFAKESAALRAQGSQQAQSWIEAKHRLEASGQDVAFSTFAQEGRSLQQGAPTATSSSASAHGAGSVSGATPKTFSGFNSQGARTKIRELLGSDDGDHIVDLCEKALPPSPPPSNWQPSDATDAAFALHAMLPESSRFPATDL</sequence>
<feature type="domain" description="PFU" evidence="8">
    <location>
        <begin position="407"/>
        <end position="510"/>
    </location>
</feature>
<evidence type="ECO:0000256" key="7">
    <source>
        <dbReference type="SAM" id="MobiDB-lite"/>
    </source>
</evidence>
<dbReference type="Pfam" id="PF09070">
    <property type="entry name" value="PFU"/>
    <property type="match status" value="1"/>
</dbReference>
<keyword evidence="4" id="KW-0689">Ribosomal protein</keyword>
<dbReference type="PROSITE" id="PS50294">
    <property type="entry name" value="WD_REPEATS_REGION"/>
    <property type="match status" value="2"/>
</dbReference>
<accession>A0A0S4J046</accession>
<feature type="non-terminal residue" evidence="9">
    <location>
        <position position="668"/>
    </location>
</feature>
<dbReference type="PANTHER" id="PTHR19849">
    <property type="entry name" value="PHOSPHOLIPASE A-2-ACTIVATING PROTEIN"/>
    <property type="match status" value="1"/>
</dbReference>
<evidence type="ECO:0000313" key="10">
    <source>
        <dbReference type="Proteomes" id="UP000051952"/>
    </source>
</evidence>
<organism evidence="9 10">
    <name type="scientific">Bodo saltans</name>
    <name type="common">Flagellated protozoan</name>
    <dbReference type="NCBI Taxonomy" id="75058"/>
    <lineage>
        <taxon>Eukaryota</taxon>
        <taxon>Discoba</taxon>
        <taxon>Euglenozoa</taxon>
        <taxon>Kinetoplastea</taxon>
        <taxon>Metakinetoplastina</taxon>
        <taxon>Eubodonida</taxon>
        <taxon>Bodonidae</taxon>
        <taxon>Bodo</taxon>
    </lineage>
</organism>
<dbReference type="GO" id="GO:0005840">
    <property type="term" value="C:ribosome"/>
    <property type="evidence" value="ECO:0007669"/>
    <property type="project" value="UniProtKB-KW"/>
</dbReference>
<feature type="repeat" description="WD" evidence="6">
    <location>
        <begin position="68"/>
        <end position="106"/>
    </location>
</feature>
<keyword evidence="2 6" id="KW-0853">WD repeat</keyword>
<dbReference type="SMART" id="SM00320">
    <property type="entry name" value="WD40"/>
    <property type="match status" value="7"/>
</dbReference>
<dbReference type="InterPro" id="IPR015155">
    <property type="entry name" value="PFU"/>
</dbReference>
<dbReference type="EMBL" id="CYKH01000749">
    <property type="protein sequence ID" value="CUG31976.1"/>
    <property type="molecule type" value="Genomic_DNA"/>
</dbReference>
<evidence type="ECO:0000256" key="5">
    <source>
        <dbReference type="ARBA" id="ARBA00023274"/>
    </source>
</evidence>
<dbReference type="GO" id="GO:0043161">
    <property type="term" value="P:proteasome-mediated ubiquitin-dependent protein catabolic process"/>
    <property type="evidence" value="ECO:0007669"/>
    <property type="project" value="TreeGrafter"/>
</dbReference>
<dbReference type="CDD" id="cd00200">
    <property type="entry name" value="WD40"/>
    <property type="match status" value="1"/>
</dbReference>
<keyword evidence="10" id="KW-1185">Reference proteome</keyword>
<proteinExistence type="predicted"/>
<dbReference type="InterPro" id="IPR015943">
    <property type="entry name" value="WD40/YVTN_repeat-like_dom_sf"/>
</dbReference>
<feature type="region of interest" description="Disordered" evidence="7">
    <location>
        <begin position="571"/>
        <end position="600"/>
    </location>
</feature>
<dbReference type="Gene3D" id="3.10.20.870">
    <property type="entry name" value="PFU (PLAA family ubiquitin binding), C-terminal domain"/>
    <property type="match status" value="1"/>
</dbReference>
<feature type="repeat" description="WD" evidence="6">
    <location>
        <begin position="158"/>
        <end position="199"/>
    </location>
</feature>
<evidence type="ECO:0000256" key="4">
    <source>
        <dbReference type="ARBA" id="ARBA00022980"/>
    </source>
</evidence>
<dbReference type="InterPro" id="IPR038122">
    <property type="entry name" value="PFU_sf"/>
</dbReference>
<evidence type="ECO:0000256" key="1">
    <source>
        <dbReference type="ARBA" id="ARBA00022490"/>
    </source>
</evidence>
<dbReference type="SUPFAM" id="SSF50978">
    <property type="entry name" value="WD40 repeat-like"/>
    <property type="match status" value="1"/>
</dbReference>
<reference evidence="10" key="1">
    <citation type="submission" date="2015-09" db="EMBL/GenBank/DDBJ databases">
        <authorList>
            <consortium name="Pathogen Informatics"/>
        </authorList>
    </citation>
    <scope>NUCLEOTIDE SEQUENCE [LARGE SCALE GENOMIC DNA]</scope>
    <source>
        <strain evidence="10">Lake Konstanz</strain>
    </source>
</reference>
<dbReference type="Gene3D" id="2.130.10.10">
    <property type="entry name" value="YVTN repeat-like/Quinoprotein amine dehydrogenase"/>
    <property type="match status" value="2"/>
</dbReference>
<dbReference type="PRINTS" id="PR00320">
    <property type="entry name" value="GPROTEINBRPT"/>
</dbReference>
<dbReference type="VEuPathDB" id="TriTrypDB:BSAL_77560"/>
<dbReference type="PROSITE" id="PS51394">
    <property type="entry name" value="PFU"/>
    <property type="match status" value="1"/>
</dbReference>
<protein>
    <submittedName>
        <fullName evidence="9">WD40 repeat-containing protein, putative</fullName>
    </submittedName>
</protein>
<name>A0A0S4J046_BODSA</name>
<dbReference type="InterPro" id="IPR036322">
    <property type="entry name" value="WD40_repeat_dom_sf"/>
</dbReference>
<dbReference type="OrthoDB" id="10265988at2759"/>
<feature type="repeat" description="WD" evidence="6">
    <location>
        <begin position="200"/>
        <end position="240"/>
    </location>
</feature>
<feature type="repeat" description="WD" evidence="6">
    <location>
        <begin position="116"/>
        <end position="157"/>
    </location>
</feature>
<dbReference type="GO" id="GO:1990904">
    <property type="term" value="C:ribonucleoprotein complex"/>
    <property type="evidence" value="ECO:0007669"/>
    <property type="project" value="UniProtKB-KW"/>
</dbReference>
<feature type="compositionally biased region" description="Low complexity" evidence="7">
    <location>
        <begin position="575"/>
        <end position="596"/>
    </location>
</feature>
<evidence type="ECO:0000256" key="6">
    <source>
        <dbReference type="PROSITE-ProRule" id="PRU00221"/>
    </source>
</evidence>
<dbReference type="GO" id="GO:0005634">
    <property type="term" value="C:nucleus"/>
    <property type="evidence" value="ECO:0007669"/>
    <property type="project" value="TreeGrafter"/>
</dbReference>
<dbReference type="PROSITE" id="PS50082">
    <property type="entry name" value="WD_REPEATS_2"/>
    <property type="match status" value="5"/>
</dbReference>
<dbReference type="OMA" id="DHKSGRP"/>
<dbReference type="Pfam" id="PF00400">
    <property type="entry name" value="WD40"/>
    <property type="match status" value="6"/>
</dbReference>
<evidence type="ECO:0000259" key="8">
    <source>
        <dbReference type="PROSITE" id="PS51394"/>
    </source>
</evidence>
<dbReference type="GO" id="GO:0010992">
    <property type="term" value="P:ubiquitin recycling"/>
    <property type="evidence" value="ECO:0007669"/>
    <property type="project" value="TreeGrafter"/>
</dbReference>
<dbReference type="Proteomes" id="UP000051952">
    <property type="component" value="Unassembled WGS sequence"/>
</dbReference>
<dbReference type="InterPro" id="IPR020472">
    <property type="entry name" value="WD40_PAC1"/>
</dbReference>
<dbReference type="PROSITE" id="PS00678">
    <property type="entry name" value="WD_REPEATS_1"/>
    <property type="match status" value="1"/>
</dbReference>
<dbReference type="InterPro" id="IPR001680">
    <property type="entry name" value="WD40_rpt"/>
</dbReference>
<dbReference type="PANTHER" id="PTHR19849:SF0">
    <property type="entry name" value="PHOSPHOLIPASE A-2-ACTIVATING PROTEIN"/>
    <property type="match status" value="1"/>
</dbReference>
<dbReference type="AlphaFoldDB" id="A0A0S4J046"/>
<keyword evidence="3" id="KW-0677">Repeat</keyword>
<keyword evidence="5" id="KW-0687">Ribonucleoprotein</keyword>
<gene>
    <name evidence="9" type="ORF">BSAL_77560</name>
</gene>
<keyword evidence="1" id="KW-0963">Cytoplasm</keyword>
<dbReference type="GO" id="GO:0043130">
    <property type="term" value="F:ubiquitin binding"/>
    <property type="evidence" value="ECO:0007669"/>
    <property type="project" value="TreeGrafter"/>
</dbReference>
<evidence type="ECO:0000256" key="3">
    <source>
        <dbReference type="ARBA" id="ARBA00022737"/>
    </source>
</evidence>
<dbReference type="GO" id="GO:0005737">
    <property type="term" value="C:cytoplasm"/>
    <property type="evidence" value="ECO:0007669"/>
    <property type="project" value="TreeGrafter"/>
</dbReference>
<evidence type="ECO:0000313" key="9">
    <source>
        <dbReference type="EMBL" id="CUG31976.1"/>
    </source>
</evidence>
<evidence type="ECO:0000256" key="2">
    <source>
        <dbReference type="ARBA" id="ARBA00022574"/>
    </source>
</evidence>
<feature type="repeat" description="WD" evidence="6">
    <location>
        <begin position="241"/>
        <end position="274"/>
    </location>
</feature>